<gene>
    <name evidence="2" type="ORF">ACFP2V_19445</name>
</gene>
<keyword evidence="3" id="KW-1185">Reference proteome</keyword>
<sequence length="73" mass="8026">MAFQRGVEALAQYIAREGKIVVGRAHVEELPDGTMIKLGVFLSNQKARRDRLDAQQRAALAELGYAWAAEAKA</sequence>
<dbReference type="InterPro" id="IPR005114">
    <property type="entry name" value="Helicase_assoc"/>
</dbReference>
<dbReference type="Proteomes" id="UP001596183">
    <property type="component" value="Unassembled WGS sequence"/>
</dbReference>
<protein>
    <submittedName>
        <fullName evidence="2">Helicase associated domain-containing protein</fullName>
    </submittedName>
</protein>
<dbReference type="EMBL" id="JBHSPC010000052">
    <property type="protein sequence ID" value="MFC5672210.1"/>
    <property type="molecule type" value="Genomic_DNA"/>
</dbReference>
<dbReference type="Pfam" id="PF03457">
    <property type="entry name" value="HA"/>
    <property type="match status" value="1"/>
</dbReference>
<dbReference type="RefSeq" id="WP_381213683.1">
    <property type="nucleotide sequence ID" value="NZ_JBHSPC010000052.1"/>
</dbReference>
<accession>A0ABW0XNN6</accession>
<name>A0ABW0XNN6_9ACTN</name>
<proteinExistence type="predicted"/>
<comment type="caution">
    <text evidence="2">The sequence shown here is derived from an EMBL/GenBank/DDBJ whole genome shotgun (WGS) entry which is preliminary data.</text>
</comment>
<organism evidence="2 3">
    <name type="scientific">Streptomyces incanus</name>
    <dbReference type="NCBI Taxonomy" id="887453"/>
    <lineage>
        <taxon>Bacteria</taxon>
        <taxon>Bacillati</taxon>
        <taxon>Actinomycetota</taxon>
        <taxon>Actinomycetes</taxon>
        <taxon>Kitasatosporales</taxon>
        <taxon>Streptomycetaceae</taxon>
        <taxon>Streptomyces</taxon>
    </lineage>
</organism>
<reference evidence="3" key="1">
    <citation type="journal article" date="2019" name="Int. J. Syst. Evol. Microbiol.">
        <title>The Global Catalogue of Microorganisms (GCM) 10K type strain sequencing project: providing services to taxonomists for standard genome sequencing and annotation.</title>
        <authorList>
            <consortium name="The Broad Institute Genomics Platform"/>
            <consortium name="The Broad Institute Genome Sequencing Center for Infectious Disease"/>
            <person name="Wu L."/>
            <person name="Ma J."/>
        </authorList>
    </citation>
    <scope>NUCLEOTIDE SEQUENCE [LARGE SCALE GENOMIC DNA]</scope>
    <source>
        <strain evidence="3">JCM 13852</strain>
    </source>
</reference>
<feature type="domain" description="Helicase-associated" evidence="1">
    <location>
        <begin position="2"/>
        <end position="64"/>
    </location>
</feature>
<evidence type="ECO:0000313" key="3">
    <source>
        <dbReference type="Proteomes" id="UP001596183"/>
    </source>
</evidence>
<evidence type="ECO:0000259" key="1">
    <source>
        <dbReference type="Pfam" id="PF03457"/>
    </source>
</evidence>
<evidence type="ECO:0000313" key="2">
    <source>
        <dbReference type="EMBL" id="MFC5672210.1"/>
    </source>
</evidence>